<accession>A0A2I2EZM8</accession>
<dbReference type="AlphaFoldDB" id="A0A2I2EZM8"/>
<protein>
    <recommendedName>
        <fullName evidence="6">HTH araC/xylS-type domain-containing protein</fullName>
    </recommendedName>
</protein>
<dbReference type="InterPro" id="IPR018060">
    <property type="entry name" value="HTH_AraC"/>
</dbReference>
<organism evidence="7 8">
    <name type="scientific">Aspergillus candidus</name>
    <dbReference type="NCBI Taxonomy" id="41067"/>
    <lineage>
        <taxon>Eukaryota</taxon>
        <taxon>Fungi</taxon>
        <taxon>Dikarya</taxon>
        <taxon>Ascomycota</taxon>
        <taxon>Pezizomycotina</taxon>
        <taxon>Eurotiomycetes</taxon>
        <taxon>Eurotiomycetidae</taxon>
        <taxon>Eurotiales</taxon>
        <taxon>Aspergillaceae</taxon>
        <taxon>Aspergillus</taxon>
        <taxon>Aspergillus subgen. Circumdati</taxon>
    </lineage>
</organism>
<keyword evidence="3" id="KW-0805">Transcription regulation</keyword>
<evidence type="ECO:0000256" key="1">
    <source>
        <dbReference type="ARBA" id="ARBA00001947"/>
    </source>
</evidence>
<dbReference type="InterPro" id="IPR009057">
    <property type="entry name" value="Homeodomain-like_sf"/>
</dbReference>
<dbReference type="OrthoDB" id="2447880at2759"/>
<name>A0A2I2EZM8_ASPCN</name>
<dbReference type="Gene3D" id="1.10.10.60">
    <property type="entry name" value="Homeodomain-like"/>
    <property type="match status" value="1"/>
</dbReference>
<dbReference type="Proteomes" id="UP000234585">
    <property type="component" value="Unassembled WGS sequence"/>
</dbReference>
<dbReference type="STRING" id="41067.A0A2I2EZM8"/>
<keyword evidence="2" id="KW-0808">Transferase</keyword>
<gene>
    <name evidence="7" type="ORF">BDW47DRAFT_113313</name>
</gene>
<dbReference type="SUPFAM" id="SSF46689">
    <property type="entry name" value="Homeodomain-like"/>
    <property type="match status" value="1"/>
</dbReference>
<keyword evidence="8" id="KW-1185">Reference proteome</keyword>
<dbReference type="GeneID" id="36521535"/>
<sequence>MPQKDSPQKIPRLTSPTPAARWQAVVNRDTTATTFVYAVLTTKIYCRPSCPARLARRANIQFYDTPSQAETAGFRPCKRCKPQGLQAVNPQTRFIETACQRIRSAIKDGSARPTLRELADEAALTPSHFHRVFKKMTGVTPGQYATFVVHREGKQVISPDQVGPDGGDGGGKRAALQPCGLRDPPCLSAVFDDGGLVGLGEEEGVLWNDFDALIAAELEYSSQPCDALPLPLDGVDLYSAVNSPSTVALCDLDGLVDGLPHLGQVSEPLV</sequence>
<dbReference type="InterPro" id="IPR004026">
    <property type="entry name" value="Ada_DNA_repair_Zn-bd"/>
</dbReference>
<comment type="cofactor">
    <cofactor evidence="1">
        <name>Zn(2+)</name>
        <dbReference type="ChEBI" id="CHEBI:29105"/>
    </cofactor>
</comment>
<dbReference type="PROSITE" id="PS01124">
    <property type="entry name" value="HTH_ARAC_FAMILY_2"/>
    <property type="match status" value="1"/>
</dbReference>
<dbReference type="Gene3D" id="3.40.10.10">
    <property type="entry name" value="DNA Methylphosphotriester Repair Domain"/>
    <property type="match status" value="1"/>
</dbReference>
<reference evidence="7 8" key="1">
    <citation type="submission" date="2017-12" db="EMBL/GenBank/DDBJ databases">
        <authorList>
            <consortium name="DOE Joint Genome Institute"/>
            <person name="Haridas S."/>
            <person name="Kjaerbolling I."/>
            <person name="Vesth T.C."/>
            <person name="Frisvad J.C."/>
            <person name="Nybo J.L."/>
            <person name="Theobald S."/>
            <person name="Kuo A."/>
            <person name="Bowyer P."/>
            <person name="Matsuda Y."/>
            <person name="Mondo S."/>
            <person name="Lyhne E.K."/>
            <person name="Kogle M.E."/>
            <person name="Clum A."/>
            <person name="Lipzen A."/>
            <person name="Salamov A."/>
            <person name="Ngan C.Y."/>
            <person name="Daum C."/>
            <person name="Chiniquy J."/>
            <person name="Barry K."/>
            <person name="LaButti K."/>
            <person name="Simmons B.A."/>
            <person name="Magnuson J.K."/>
            <person name="Mortensen U.H."/>
            <person name="Larsen T.O."/>
            <person name="Grigoriev I.V."/>
            <person name="Baker S.E."/>
            <person name="Andersen M.R."/>
            <person name="Nordberg H.P."/>
            <person name="Cantor M.N."/>
            <person name="Hua S.X."/>
        </authorList>
    </citation>
    <scope>NUCLEOTIDE SEQUENCE [LARGE SCALE GENOMIC DNA]</scope>
    <source>
        <strain evidence="7 8">CBS 102.13</strain>
    </source>
</reference>
<dbReference type="GO" id="GO:0008270">
    <property type="term" value="F:zinc ion binding"/>
    <property type="evidence" value="ECO:0007669"/>
    <property type="project" value="InterPro"/>
</dbReference>
<evidence type="ECO:0000256" key="3">
    <source>
        <dbReference type="ARBA" id="ARBA00023015"/>
    </source>
</evidence>
<keyword evidence="5" id="KW-0804">Transcription</keyword>
<evidence type="ECO:0000313" key="8">
    <source>
        <dbReference type="Proteomes" id="UP000234585"/>
    </source>
</evidence>
<evidence type="ECO:0000256" key="4">
    <source>
        <dbReference type="ARBA" id="ARBA00023159"/>
    </source>
</evidence>
<dbReference type="SUPFAM" id="SSF57884">
    <property type="entry name" value="Ada DNA repair protein, N-terminal domain (N-Ada 10)"/>
    <property type="match status" value="1"/>
</dbReference>
<evidence type="ECO:0000256" key="5">
    <source>
        <dbReference type="ARBA" id="ARBA00023163"/>
    </source>
</evidence>
<evidence type="ECO:0000259" key="6">
    <source>
        <dbReference type="PROSITE" id="PS01124"/>
    </source>
</evidence>
<feature type="domain" description="HTH araC/xylS-type" evidence="6">
    <location>
        <begin position="96"/>
        <end position="144"/>
    </location>
</feature>
<dbReference type="GO" id="GO:0006281">
    <property type="term" value="P:DNA repair"/>
    <property type="evidence" value="ECO:0007669"/>
    <property type="project" value="InterPro"/>
</dbReference>
<dbReference type="GO" id="GO:0032259">
    <property type="term" value="P:methylation"/>
    <property type="evidence" value="ECO:0007669"/>
    <property type="project" value="UniProtKB-KW"/>
</dbReference>
<dbReference type="InterPro" id="IPR035451">
    <property type="entry name" value="Ada-like_dom_sf"/>
</dbReference>
<dbReference type="Pfam" id="PF00165">
    <property type="entry name" value="HTH_AraC"/>
    <property type="match status" value="1"/>
</dbReference>
<keyword evidence="2" id="KW-0489">Methyltransferase</keyword>
<evidence type="ECO:0000313" key="7">
    <source>
        <dbReference type="EMBL" id="PLB33839.1"/>
    </source>
</evidence>
<dbReference type="Pfam" id="PF02805">
    <property type="entry name" value="Ada_Zn_binding"/>
    <property type="match status" value="1"/>
</dbReference>
<proteinExistence type="predicted"/>
<dbReference type="GO" id="GO:0043565">
    <property type="term" value="F:sequence-specific DNA binding"/>
    <property type="evidence" value="ECO:0007669"/>
    <property type="project" value="InterPro"/>
</dbReference>
<dbReference type="GO" id="GO:0003700">
    <property type="term" value="F:DNA-binding transcription factor activity"/>
    <property type="evidence" value="ECO:0007669"/>
    <property type="project" value="InterPro"/>
</dbReference>
<evidence type="ECO:0000256" key="2">
    <source>
        <dbReference type="ARBA" id="ARBA00022603"/>
    </source>
</evidence>
<keyword evidence="4" id="KW-0010">Activator</keyword>
<dbReference type="GO" id="GO:0008168">
    <property type="term" value="F:methyltransferase activity"/>
    <property type="evidence" value="ECO:0007669"/>
    <property type="project" value="UniProtKB-KW"/>
</dbReference>
<dbReference type="EMBL" id="KZ559193">
    <property type="protein sequence ID" value="PLB33839.1"/>
    <property type="molecule type" value="Genomic_DNA"/>
</dbReference>
<dbReference type="RefSeq" id="XP_024667851.1">
    <property type="nucleotide sequence ID" value="XM_024814375.1"/>
</dbReference>